<dbReference type="EMBL" id="JAHQIW010004039">
    <property type="protein sequence ID" value="KAJ1360936.1"/>
    <property type="molecule type" value="Genomic_DNA"/>
</dbReference>
<protein>
    <submittedName>
        <fullName evidence="1">Uncharacterized protein</fullName>
    </submittedName>
</protein>
<name>A0AAD5N2V6_PARTN</name>
<keyword evidence="2" id="KW-1185">Reference proteome</keyword>
<organism evidence="1 2">
    <name type="scientific">Parelaphostrongylus tenuis</name>
    <name type="common">Meningeal worm</name>
    <dbReference type="NCBI Taxonomy" id="148309"/>
    <lineage>
        <taxon>Eukaryota</taxon>
        <taxon>Metazoa</taxon>
        <taxon>Ecdysozoa</taxon>
        <taxon>Nematoda</taxon>
        <taxon>Chromadorea</taxon>
        <taxon>Rhabditida</taxon>
        <taxon>Rhabditina</taxon>
        <taxon>Rhabditomorpha</taxon>
        <taxon>Strongyloidea</taxon>
        <taxon>Metastrongylidae</taxon>
        <taxon>Parelaphostrongylus</taxon>
    </lineage>
</organism>
<comment type="caution">
    <text evidence="1">The sequence shown here is derived from an EMBL/GenBank/DDBJ whole genome shotgun (WGS) entry which is preliminary data.</text>
</comment>
<evidence type="ECO:0000313" key="2">
    <source>
        <dbReference type="Proteomes" id="UP001196413"/>
    </source>
</evidence>
<gene>
    <name evidence="1" type="ORF">KIN20_020062</name>
</gene>
<dbReference type="Proteomes" id="UP001196413">
    <property type="component" value="Unassembled WGS sequence"/>
</dbReference>
<dbReference type="AlphaFoldDB" id="A0AAD5N2V6"/>
<sequence>MPVLCPERIRRAKRSNVSAQRIDFNWKTQFVGPRSISTYVKIMRIDILFEGKLFEEVLLTEE</sequence>
<reference evidence="1" key="1">
    <citation type="submission" date="2021-06" db="EMBL/GenBank/DDBJ databases">
        <title>Parelaphostrongylus tenuis whole genome reference sequence.</title>
        <authorList>
            <person name="Garwood T.J."/>
            <person name="Larsen P.A."/>
            <person name="Fountain-Jones N.M."/>
            <person name="Garbe J.R."/>
            <person name="Macchietto M.G."/>
            <person name="Kania S.A."/>
            <person name="Gerhold R.W."/>
            <person name="Richards J.E."/>
            <person name="Wolf T.M."/>
        </authorList>
    </citation>
    <scope>NUCLEOTIDE SEQUENCE</scope>
    <source>
        <strain evidence="1">MNPRO001-30</strain>
        <tissue evidence="1">Meninges</tissue>
    </source>
</reference>
<evidence type="ECO:0000313" key="1">
    <source>
        <dbReference type="EMBL" id="KAJ1360936.1"/>
    </source>
</evidence>
<proteinExistence type="predicted"/>
<accession>A0AAD5N2V6</accession>